<keyword evidence="9" id="KW-0812">Transmembrane</keyword>
<dbReference type="Gene3D" id="3.30.565.10">
    <property type="entry name" value="Histidine kinase-like ATPase, C-terminal domain"/>
    <property type="match status" value="1"/>
</dbReference>
<dbReference type="InterPro" id="IPR003594">
    <property type="entry name" value="HATPase_dom"/>
</dbReference>
<accession>A0A3A1UWS2</accession>
<feature type="transmembrane region" description="Helical" evidence="9">
    <location>
        <begin position="12"/>
        <end position="30"/>
    </location>
</feature>
<dbReference type="PROSITE" id="PS50109">
    <property type="entry name" value="HIS_KIN"/>
    <property type="match status" value="1"/>
</dbReference>
<dbReference type="InterPro" id="IPR036097">
    <property type="entry name" value="HisK_dim/P_sf"/>
</dbReference>
<evidence type="ECO:0000256" key="3">
    <source>
        <dbReference type="ARBA" id="ARBA00022553"/>
    </source>
</evidence>
<evidence type="ECO:0000259" key="10">
    <source>
        <dbReference type="PROSITE" id="PS50109"/>
    </source>
</evidence>
<feature type="transmembrane region" description="Helical" evidence="9">
    <location>
        <begin position="36"/>
        <end position="55"/>
    </location>
</feature>
<dbReference type="CDD" id="cd00082">
    <property type="entry name" value="HisKA"/>
    <property type="match status" value="1"/>
</dbReference>
<dbReference type="SUPFAM" id="SSF47384">
    <property type="entry name" value="Homodimeric domain of signal transducing histidine kinase"/>
    <property type="match status" value="1"/>
</dbReference>
<dbReference type="SMART" id="SM00388">
    <property type="entry name" value="HisKA"/>
    <property type="match status" value="1"/>
</dbReference>
<evidence type="ECO:0000256" key="9">
    <source>
        <dbReference type="SAM" id="Phobius"/>
    </source>
</evidence>
<evidence type="ECO:0000256" key="1">
    <source>
        <dbReference type="ARBA" id="ARBA00000085"/>
    </source>
</evidence>
<dbReference type="Proteomes" id="UP000266482">
    <property type="component" value="Unassembled WGS sequence"/>
</dbReference>
<dbReference type="PRINTS" id="PR00344">
    <property type="entry name" value="BCTRLSENSOR"/>
</dbReference>
<dbReference type="RefSeq" id="WP_119599549.1">
    <property type="nucleotide sequence ID" value="NZ_QXQA01000005.1"/>
</dbReference>
<keyword evidence="4" id="KW-0808">Transferase</keyword>
<dbReference type="PANTHER" id="PTHR43065">
    <property type="entry name" value="SENSOR HISTIDINE KINASE"/>
    <property type="match status" value="1"/>
</dbReference>
<evidence type="ECO:0000256" key="6">
    <source>
        <dbReference type="ARBA" id="ARBA00022777"/>
    </source>
</evidence>
<feature type="transmembrane region" description="Helical" evidence="9">
    <location>
        <begin position="131"/>
        <end position="149"/>
    </location>
</feature>
<sequence>MIQSVVFPLVNGWLYMAGTCMVYLILLPQLRVGAHLRQFIFLCIGAAMLIIHLTLDKTSPFIYALQLAPAYLLLSMYVSLWVSAASLAIIGLSGYFMLGVSGSAFAAAGVALIIMGGCYERKLQWKAPWRLYLYGAISVFLYLSLYIGIDWAQGGELLKMPVHEIIAIVVSSIAGSQLILFLYQFVKKQAKMIGELILSEKYQSVGQLAASISHEIRNPLTTARGFLQLMNMDKLSKEQFERYRKYAYEGLDHASHIITEYLNYSKPNNETAKPLHVKQEIESVVQWLHAYSVEKNVTIITHHMSERDPYVQAEPKQFQQCLLNIMKNAIEAMPDGGLLTVQSRLVQDQVQILIRDTGIGMSAEQLKRIGKPYFTTKESGTGLGLMVVMSLVKAMNGKILFRSKLNQGTICEIHLQQVAREE</sequence>
<dbReference type="EC" id="2.7.13.3" evidence="2"/>
<dbReference type="GO" id="GO:0005524">
    <property type="term" value="F:ATP binding"/>
    <property type="evidence" value="ECO:0007669"/>
    <property type="project" value="UniProtKB-KW"/>
</dbReference>
<feature type="transmembrane region" description="Helical" evidence="9">
    <location>
        <begin position="96"/>
        <end position="119"/>
    </location>
</feature>
<dbReference type="InterPro" id="IPR005467">
    <property type="entry name" value="His_kinase_dom"/>
</dbReference>
<name>A0A3A1UWS2_9BACL</name>
<evidence type="ECO:0000313" key="11">
    <source>
        <dbReference type="EMBL" id="RIX52968.1"/>
    </source>
</evidence>
<dbReference type="Gene3D" id="1.10.287.130">
    <property type="match status" value="1"/>
</dbReference>
<keyword evidence="7" id="KW-0067">ATP-binding</keyword>
<comment type="catalytic activity">
    <reaction evidence="1">
        <text>ATP + protein L-histidine = ADP + protein N-phospho-L-histidine.</text>
        <dbReference type="EC" id="2.7.13.3"/>
    </reaction>
</comment>
<feature type="transmembrane region" description="Helical" evidence="9">
    <location>
        <begin position="161"/>
        <end position="183"/>
    </location>
</feature>
<feature type="transmembrane region" description="Helical" evidence="9">
    <location>
        <begin position="67"/>
        <end position="90"/>
    </location>
</feature>
<evidence type="ECO:0000256" key="2">
    <source>
        <dbReference type="ARBA" id="ARBA00012438"/>
    </source>
</evidence>
<proteinExistence type="predicted"/>
<dbReference type="PANTHER" id="PTHR43065:SF46">
    <property type="entry name" value="C4-DICARBOXYLATE TRANSPORT SENSOR PROTEIN DCTB"/>
    <property type="match status" value="1"/>
</dbReference>
<dbReference type="SUPFAM" id="SSF55874">
    <property type="entry name" value="ATPase domain of HSP90 chaperone/DNA topoisomerase II/histidine kinase"/>
    <property type="match status" value="1"/>
</dbReference>
<dbReference type="AlphaFoldDB" id="A0A3A1UWS2"/>
<keyword evidence="9" id="KW-0472">Membrane</keyword>
<keyword evidence="9" id="KW-1133">Transmembrane helix</keyword>
<feature type="domain" description="Histidine kinase" evidence="10">
    <location>
        <begin position="211"/>
        <end position="419"/>
    </location>
</feature>
<keyword evidence="12" id="KW-1185">Reference proteome</keyword>
<dbReference type="Pfam" id="PF00512">
    <property type="entry name" value="HisKA"/>
    <property type="match status" value="1"/>
</dbReference>
<dbReference type="EMBL" id="QXQA01000005">
    <property type="protein sequence ID" value="RIX52968.1"/>
    <property type="molecule type" value="Genomic_DNA"/>
</dbReference>
<keyword evidence="6 11" id="KW-0418">Kinase</keyword>
<dbReference type="Pfam" id="PF02518">
    <property type="entry name" value="HATPase_c"/>
    <property type="match status" value="1"/>
</dbReference>
<evidence type="ECO:0000256" key="8">
    <source>
        <dbReference type="ARBA" id="ARBA00023012"/>
    </source>
</evidence>
<gene>
    <name evidence="11" type="ORF">D3P08_09945</name>
</gene>
<keyword evidence="5" id="KW-0547">Nucleotide-binding</keyword>
<reference evidence="11 12" key="1">
    <citation type="submission" date="2018-09" db="EMBL/GenBank/DDBJ databases">
        <title>Paenibacillus aracenensis nov. sp. isolated from a cave in southern Spain.</title>
        <authorList>
            <person name="Jurado V."/>
            <person name="Gutierrez-Patricio S."/>
            <person name="Gonzalez-Pimentel J.L."/>
            <person name="Miller A.Z."/>
            <person name="Laiz L."/>
            <person name="Saiz-Jimenez C."/>
        </authorList>
    </citation>
    <scope>NUCLEOTIDE SEQUENCE [LARGE SCALE GENOMIC DNA]</scope>
    <source>
        <strain evidence="11 12">DSM 22867</strain>
    </source>
</reference>
<dbReference type="GO" id="GO:0000155">
    <property type="term" value="F:phosphorelay sensor kinase activity"/>
    <property type="evidence" value="ECO:0007669"/>
    <property type="project" value="InterPro"/>
</dbReference>
<dbReference type="OrthoDB" id="9815750at2"/>
<dbReference type="InterPro" id="IPR003661">
    <property type="entry name" value="HisK_dim/P_dom"/>
</dbReference>
<evidence type="ECO:0000313" key="12">
    <source>
        <dbReference type="Proteomes" id="UP000266482"/>
    </source>
</evidence>
<dbReference type="InterPro" id="IPR036890">
    <property type="entry name" value="HATPase_C_sf"/>
</dbReference>
<comment type="caution">
    <text evidence="11">The sequence shown here is derived from an EMBL/GenBank/DDBJ whole genome shotgun (WGS) entry which is preliminary data.</text>
</comment>
<protein>
    <recommendedName>
        <fullName evidence="2">histidine kinase</fullName>
        <ecNumber evidence="2">2.7.13.3</ecNumber>
    </recommendedName>
</protein>
<keyword evidence="8" id="KW-0902">Two-component regulatory system</keyword>
<evidence type="ECO:0000256" key="7">
    <source>
        <dbReference type="ARBA" id="ARBA00022840"/>
    </source>
</evidence>
<evidence type="ECO:0000256" key="5">
    <source>
        <dbReference type="ARBA" id="ARBA00022741"/>
    </source>
</evidence>
<organism evidence="11 12">
    <name type="scientific">Paenibacillus nanensis</name>
    <dbReference type="NCBI Taxonomy" id="393251"/>
    <lineage>
        <taxon>Bacteria</taxon>
        <taxon>Bacillati</taxon>
        <taxon>Bacillota</taxon>
        <taxon>Bacilli</taxon>
        <taxon>Bacillales</taxon>
        <taxon>Paenibacillaceae</taxon>
        <taxon>Paenibacillus</taxon>
    </lineage>
</organism>
<dbReference type="SMART" id="SM00387">
    <property type="entry name" value="HATPase_c"/>
    <property type="match status" value="1"/>
</dbReference>
<dbReference type="InterPro" id="IPR004358">
    <property type="entry name" value="Sig_transdc_His_kin-like_C"/>
</dbReference>
<keyword evidence="3" id="KW-0597">Phosphoprotein</keyword>
<evidence type="ECO:0000256" key="4">
    <source>
        <dbReference type="ARBA" id="ARBA00022679"/>
    </source>
</evidence>